<dbReference type="PANTHER" id="PTHR46573">
    <property type="entry name" value="WD REPEAT, SAM AND U-BOX DOMAIN-CONTAINING PROTEIN 1"/>
    <property type="match status" value="1"/>
</dbReference>
<dbReference type="SUPFAM" id="SSF51294">
    <property type="entry name" value="Hedgehog/intein (Hint) domain"/>
    <property type="match status" value="1"/>
</dbReference>
<dbReference type="AlphaFoldDB" id="A0A6C0CG74"/>
<dbReference type="InterPro" id="IPR052085">
    <property type="entry name" value="WD-SAM-U-box"/>
</dbReference>
<protein>
    <recommendedName>
        <fullName evidence="4">VWFA domain-containing protein</fullName>
    </recommendedName>
</protein>
<dbReference type="CDD" id="cd16655">
    <property type="entry name" value="RING-Ubox_WDSUB1-like"/>
    <property type="match status" value="1"/>
</dbReference>
<evidence type="ECO:0008006" key="4">
    <source>
        <dbReference type="Google" id="ProtNLM"/>
    </source>
</evidence>
<dbReference type="InterPro" id="IPR002035">
    <property type="entry name" value="VWF_A"/>
</dbReference>
<dbReference type="GO" id="GO:0004842">
    <property type="term" value="F:ubiquitin-protein transferase activity"/>
    <property type="evidence" value="ECO:0007669"/>
    <property type="project" value="InterPro"/>
</dbReference>
<evidence type="ECO:0000259" key="1">
    <source>
        <dbReference type="PROSITE" id="PS50234"/>
    </source>
</evidence>
<accession>A0A6C0CG74</accession>
<dbReference type="Gene3D" id="3.30.40.10">
    <property type="entry name" value="Zinc/RING finger domain, C3HC4 (zinc finger)"/>
    <property type="match status" value="1"/>
</dbReference>
<dbReference type="EMBL" id="MN739395">
    <property type="protein sequence ID" value="QHT02565.1"/>
    <property type="molecule type" value="Genomic_DNA"/>
</dbReference>
<dbReference type="PANTHER" id="PTHR46573:SF1">
    <property type="entry name" value="WD REPEAT, SAM AND U-BOX DOMAIN-CONTAINING PROTEIN 1"/>
    <property type="match status" value="1"/>
</dbReference>
<dbReference type="Gene3D" id="2.170.16.10">
    <property type="entry name" value="Hedgehog/Intein (Hint) domain"/>
    <property type="match status" value="1"/>
</dbReference>
<dbReference type="Pfam" id="PF14624">
    <property type="entry name" value="Vwaint"/>
    <property type="match status" value="1"/>
</dbReference>
<dbReference type="SUPFAM" id="SSF57850">
    <property type="entry name" value="RING/U-box"/>
    <property type="match status" value="1"/>
</dbReference>
<dbReference type="Pfam" id="PF04564">
    <property type="entry name" value="U-box"/>
    <property type="match status" value="1"/>
</dbReference>
<dbReference type="PROSITE" id="PS51698">
    <property type="entry name" value="U_BOX"/>
    <property type="match status" value="1"/>
</dbReference>
<dbReference type="Gene3D" id="3.40.50.410">
    <property type="entry name" value="von Willebrand factor, type A domain"/>
    <property type="match status" value="1"/>
</dbReference>
<dbReference type="SMART" id="SM00327">
    <property type="entry name" value="VWA"/>
    <property type="match status" value="1"/>
</dbReference>
<evidence type="ECO:0000259" key="2">
    <source>
        <dbReference type="PROSITE" id="PS51698"/>
    </source>
</evidence>
<evidence type="ECO:0000313" key="3">
    <source>
        <dbReference type="EMBL" id="QHT02565.1"/>
    </source>
</evidence>
<dbReference type="InterPro" id="IPR039510">
    <property type="entry name" value="Vint_dom"/>
</dbReference>
<dbReference type="InterPro" id="IPR003613">
    <property type="entry name" value="Ubox_domain"/>
</dbReference>
<feature type="domain" description="VWFA" evidence="1">
    <location>
        <begin position="131"/>
        <end position="323"/>
    </location>
</feature>
<dbReference type="InterPro" id="IPR013083">
    <property type="entry name" value="Znf_RING/FYVE/PHD"/>
</dbReference>
<dbReference type="PROSITE" id="PS50234">
    <property type="entry name" value="VWFA"/>
    <property type="match status" value="1"/>
</dbReference>
<dbReference type="InterPro" id="IPR036465">
    <property type="entry name" value="vWFA_dom_sf"/>
</dbReference>
<dbReference type="InterPro" id="IPR036844">
    <property type="entry name" value="Hint_dom_sf"/>
</dbReference>
<feature type="domain" description="U-box" evidence="2">
    <location>
        <begin position="8"/>
        <end position="81"/>
    </location>
</feature>
<proteinExistence type="predicted"/>
<sequence>MDVEQTIFIPPDFYCPITGDIMIDPVSDNGGHTYERESILRWLQTKKESPITREYLDESHLTDNVAMKRSIDSIRGKLQDNQLKIDSRVAEQQLQPYTDKLDEISLEQYYNDGKLMISVTAPDVETRPPIDIVLCIDVSYSMYDEATLKGLKNERLSHGISVLSLTVSAAKTILHSLNDDDNISIVTYSSEAKTIVKSQPCTAENKALISGELDSLKPVSNTNMWSGMIQSLDILRETSPKNKNKGILLLTDGVPNVEPPRGHEVMLQRYFDSHDFRCMISCYGFGYNLNSELLLNISNISGGDGYSFIPDASILGSVFINGISNLLQTATTNCSLKINLSSGVLFPDGDMSKEVHIDSLKYGKTKNFVFDVDVSAIDDEIHLTSFANVTLSLGNKDIHFYQNTCNSKLVNQQLFRLEAIETINQCIALKKYNDESFKNVINSFNRKLHDYNCLAKDQYIQNILDDFSGQVKEALNMTNDGLKADWFSRWGIHYLRSLQEAYKNEMCNNFKDKGILNFKSRMFDSLCDSISTIFEAIPPPKPDIVKPASKAIYRGGSVACDSSEIQTQLRSMSVYNNAGGGCCIGSSGVLMADKSIKEIRDIKKGDLVITCDPCNMNEQVISEVECLVFTKSHNYKELLSTITNKSTSLSITPYHPVLNLHKDKWIYPCTLSPPLTRACEGVYTLVVKNRYPIIVHGFVYATLGHNIEGSVIGHPYFGTEKVINDLKKFISYSSGLVELKKEYFIRNNNEVVEISV</sequence>
<dbReference type="Pfam" id="PF14623">
    <property type="entry name" value="Vint"/>
    <property type="match status" value="1"/>
</dbReference>
<dbReference type="SMART" id="SM00504">
    <property type="entry name" value="Ubox"/>
    <property type="match status" value="1"/>
</dbReference>
<dbReference type="GO" id="GO:0016567">
    <property type="term" value="P:protein ubiquitination"/>
    <property type="evidence" value="ECO:0007669"/>
    <property type="project" value="InterPro"/>
</dbReference>
<organism evidence="3">
    <name type="scientific">viral metagenome</name>
    <dbReference type="NCBI Taxonomy" id="1070528"/>
    <lineage>
        <taxon>unclassified sequences</taxon>
        <taxon>metagenomes</taxon>
        <taxon>organismal metagenomes</taxon>
    </lineage>
</organism>
<reference evidence="3" key="1">
    <citation type="journal article" date="2020" name="Nature">
        <title>Giant virus diversity and host interactions through global metagenomics.</title>
        <authorList>
            <person name="Schulz F."/>
            <person name="Roux S."/>
            <person name="Paez-Espino D."/>
            <person name="Jungbluth S."/>
            <person name="Walsh D.A."/>
            <person name="Denef V.J."/>
            <person name="McMahon K.D."/>
            <person name="Konstantinidis K.T."/>
            <person name="Eloe-Fadrosh E.A."/>
            <person name="Kyrpides N.C."/>
            <person name="Woyke T."/>
        </authorList>
    </citation>
    <scope>NUCLEOTIDE SEQUENCE</scope>
    <source>
        <strain evidence="3">GVMAG-M-3300020595-32</strain>
    </source>
</reference>
<dbReference type="Pfam" id="PF13519">
    <property type="entry name" value="VWA_2"/>
    <property type="match status" value="1"/>
</dbReference>
<dbReference type="SUPFAM" id="SSF53300">
    <property type="entry name" value="vWA-like"/>
    <property type="match status" value="1"/>
</dbReference>
<name>A0A6C0CG74_9ZZZZ</name>
<dbReference type="InterPro" id="IPR032838">
    <property type="entry name" value="Vwaint_dom"/>
</dbReference>